<evidence type="ECO:0000313" key="2">
    <source>
        <dbReference type="EMBL" id="KHN84154.1"/>
    </source>
</evidence>
<dbReference type="CDD" id="cd00037">
    <property type="entry name" value="CLECT"/>
    <property type="match status" value="1"/>
</dbReference>
<dbReference type="SMART" id="SM00034">
    <property type="entry name" value="CLECT"/>
    <property type="match status" value="1"/>
</dbReference>
<dbReference type="EMBL" id="JPKZ01001065">
    <property type="protein sequence ID" value="KHN84154.1"/>
    <property type="molecule type" value="Genomic_DNA"/>
</dbReference>
<gene>
    <name evidence="2" type="primary">Fcer2</name>
    <name evidence="2" type="ORF">Tcan_17942</name>
</gene>
<dbReference type="InterPro" id="IPR016187">
    <property type="entry name" value="CTDL_fold"/>
</dbReference>
<sequence>MNDINHRSIQSNYSRCENADRHSITHGTNARSFALEKSLRLVVRSSSRRYHIAGQLCDTGQMTRRLLFSAFLPLQFATAMISCYEQECECANTTIGEPNLWTIRLDRLLDEIAQITKIIGSSSDHAKELGIERAKIVSIVQQHQTTTSECDPEWIYYRPTSSCYLFVRGRFTFAEAQKQCEQRGSYLTSIHSKEESDFIDTLAGRKDVYWIGLQRDDDGWYWADSSPLNYTKWRLGKPDGCCGKENNYASASYGELQTSEWEDGPGNEAWGNSDKPHNCVCKKTVH</sequence>
<name>A0A0B2VS78_TOXCA</name>
<protein>
    <submittedName>
        <fullName evidence="2">Low affinity immunoglobulin epsilon Fc receptor</fullName>
    </submittedName>
</protein>
<keyword evidence="3" id="KW-1185">Reference proteome</keyword>
<dbReference type="OrthoDB" id="5877604at2759"/>
<proteinExistence type="predicted"/>
<dbReference type="InterPro" id="IPR050111">
    <property type="entry name" value="C-type_lectin/snaclec_domain"/>
</dbReference>
<dbReference type="PROSITE" id="PS50041">
    <property type="entry name" value="C_TYPE_LECTIN_2"/>
    <property type="match status" value="1"/>
</dbReference>
<feature type="domain" description="C-type lectin" evidence="1">
    <location>
        <begin position="159"/>
        <end position="263"/>
    </location>
</feature>
<dbReference type="SUPFAM" id="SSF56436">
    <property type="entry name" value="C-type lectin-like"/>
    <property type="match status" value="1"/>
</dbReference>
<reference evidence="2 3" key="1">
    <citation type="submission" date="2014-11" db="EMBL/GenBank/DDBJ databases">
        <title>Genetic blueprint of the zoonotic pathogen Toxocara canis.</title>
        <authorList>
            <person name="Zhu X.-Q."/>
            <person name="Korhonen P.K."/>
            <person name="Cai H."/>
            <person name="Young N.D."/>
            <person name="Nejsum P."/>
            <person name="von Samson-Himmelstjerna G."/>
            <person name="Boag P.R."/>
            <person name="Tan P."/>
            <person name="Li Q."/>
            <person name="Min J."/>
            <person name="Yang Y."/>
            <person name="Wang X."/>
            <person name="Fang X."/>
            <person name="Hall R.S."/>
            <person name="Hofmann A."/>
            <person name="Sternberg P.W."/>
            <person name="Jex A.R."/>
            <person name="Gasser R.B."/>
        </authorList>
    </citation>
    <scope>NUCLEOTIDE SEQUENCE [LARGE SCALE GENOMIC DNA]</scope>
    <source>
        <strain evidence="2">PN_DK_2014</strain>
    </source>
</reference>
<accession>A0A0B2VS78</accession>
<dbReference type="PANTHER" id="PTHR22803">
    <property type="entry name" value="MANNOSE, PHOSPHOLIPASE, LECTIN RECEPTOR RELATED"/>
    <property type="match status" value="1"/>
</dbReference>
<dbReference type="STRING" id="6265.A0A0B2VS78"/>
<organism evidence="2 3">
    <name type="scientific">Toxocara canis</name>
    <name type="common">Canine roundworm</name>
    <dbReference type="NCBI Taxonomy" id="6265"/>
    <lineage>
        <taxon>Eukaryota</taxon>
        <taxon>Metazoa</taxon>
        <taxon>Ecdysozoa</taxon>
        <taxon>Nematoda</taxon>
        <taxon>Chromadorea</taxon>
        <taxon>Rhabditida</taxon>
        <taxon>Spirurina</taxon>
        <taxon>Ascaridomorpha</taxon>
        <taxon>Ascaridoidea</taxon>
        <taxon>Toxocaridae</taxon>
        <taxon>Toxocara</taxon>
    </lineage>
</organism>
<evidence type="ECO:0000259" key="1">
    <source>
        <dbReference type="PROSITE" id="PS50041"/>
    </source>
</evidence>
<dbReference type="Gene3D" id="3.10.100.10">
    <property type="entry name" value="Mannose-Binding Protein A, subunit A"/>
    <property type="match status" value="1"/>
</dbReference>
<dbReference type="Proteomes" id="UP000031036">
    <property type="component" value="Unassembled WGS sequence"/>
</dbReference>
<dbReference type="InterPro" id="IPR016186">
    <property type="entry name" value="C-type_lectin-like/link_sf"/>
</dbReference>
<comment type="caution">
    <text evidence="2">The sequence shown here is derived from an EMBL/GenBank/DDBJ whole genome shotgun (WGS) entry which is preliminary data.</text>
</comment>
<keyword evidence="2" id="KW-0675">Receptor</keyword>
<dbReference type="AlphaFoldDB" id="A0A0B2VS78"/>
<dbReference type="Pfam" id="PF00059">
    <property type="entry name" value="Lectin_C"/>
    <property type="match status" value="1"/>
</dbReference>
<dbReference type="InterPro" id="IPR001304">
    <property type="entry name" value="C-type_lectin-like"/>
</dbReference>
<evidence type="ECO:0000313" key="3">
    <source>
        <dbReference type="Proteomes" id="UP000031036"/>
    </source>
</evidence>